<organism evidence="1">
    <name type="scientific">Oryza barthii</name>
    <dbReference type="NCBI Taxonomy" id="65489"/>
    <lineage>
        <taxon>Eukaryota</taxon>
        <taxon>Viridiplantae</taxon>
        <taxon>Streptophyta</taxon>
        <taxon>Embryophyta</taxon>
        <taxon>Tracheophyta</taxon>
        <taxon>Spermatophyta</taxon>
        <taxon>Magnoliopsida</taxon>
        <taxon>Liliopsida</taxon>
        <taxon>Poales</taxon>
        <taxon>Poaceae</taxon>
        <taxon>BOP clade</taxon>
        <taxon>Oryzoideae</taxon>
        <taxon>Oryzeae</taxon>
        <taxon>Oryzinae</taxon>
        <taxon>Oryza</taxon>
    </lineage>
</organism>
<dbReference type="AlphaFoldDB" id="A0A0D3GNB2"/>
<dbReference type="HOGENOM" id="CLU_3035545_0_0_1"/>
<name>A0A0D3GNB2_9ORYZ</name>
<dbReference type="EnsemblPlants" id="OBART07G06180.1">
    <property type="protein sequence ID" value="OBART07G06180.1"/>
    <property type="gene ID" value="OBART07G06180"/>
</dbReference>
<dbReference type="PaxDb" id="65489-OBART07G06180.1"/>
<proteinExistence type="predicted"/>
<reference evidence="1" key="1">
    <citation type="journal article" date="2009" name="Rice">
        <title>De Novo Next Generation Sequencing of Plant Genomes.</title>
        <authorList>
            <person name="Rounsley S."/>
            <person name="Marri P.R."/>
            <person name="Yu Y."/>
            <person name="He R."/>
            <person name="Sisneros N."/>
            <person name="Goicoechea J.L."/>
            <person name="Lee S.J."/>
            <person name="Angelova A."/>
            <person name="Kudrna D."/>
            <person name="Luo M."/>
            <person name="Affourtit J."/>
            <person name="Desany B."/>
            <person name="Knight J."/>
            <person name="Niazi F."/>
            <person name="Egholm M."/>
            <person name="Wing R.A."/>
        </authorList>
    </citation>
    <scope>NUCLEOTIDE SEQUENCE [LARGE SCALE GENOMIC DNA]</scope>
    <source>
        <strain evidence="1">cv. IRGC 105608</strain>
    </source>
</reference>
<dbReference type="Gramene" id="OBART07G06180.1">
    <property type="protein sequence ID" value="OBART07G06180.1"/>
    <property type="gene ID" value="OBART07G06180"/>
</dbReference>
<protein>
    <submittedName>
        <fullName evidence="1">Uncharacterized protein</fullName>
    </submittedName>
</protein>
<sequence>MEARCSARSIAGRRRHCRCGGARPGGSTKRRRGGYDWSQRHHCYDGQCPRSLRCA</sequence>
<accession>A0A0D3GNB2</accession>
<keyword evidence="2" id="KW-1185">Reference proteome</keyword>
<dbReference type="Proteomes" id="UP000026960">
    <property type="component" value="Chromosome 7"/>
</dbReference>
<evidence type="ECO:0000313" key="1">
    <source>
        <dbReference type="EnsemblPlants" id="OBART07G06180.1"/>
    </source>
</evidence>
<evidence type="ECO:0000313" key="2">
    <source>
        <dbReference type="Proteomes" id="UP000026960"/>
    </source>
</evidence>
<reference evidence="1" key="2">
    <citation type="submission" date="2015-03" db="UniProtKB">
        <authorList>
            <consortium name="EnsemblPlants"/>
        </authorList>
    </citation>
    <scope>IDENTIFICATION</scope>
</reference>